<evidence type="ECO:0008006" key="5">
    <source>
        <dbReference type="Google" id="ProtNLM"/>
    </source>
</evidence>
<keyword evidence="2" id="KW-0732">Signal</keyword>
<comment type="caution">
    <text evidence="3">The sequence shown here is derived from an EMBL/GenBank/DDBJ whole genome shotgun (WGS) entry which is preliminary data.</text>
</comment>
<feature type="chain" id="PRO_5046425899" description="Alginate export domain-containing protein" evidence="2">
    <location>
        <begin position="26"/>
        <end position="615"/>
    </location>
</feature>
<reference evidence="3 4" key="1">
    <citation type="submission" date="2021-05" db="EMBL/GenBank/DDBJ databases">
        <title>Draft genomes of bacteria isolated from model marine particles.</title>
        <authorList>
            <person name="Datta M.S."/>
            <person name="Schwartzman J.A."/>
            <person name="Enke T.N."/>
            <person name="Saavedra J."/>
            <person name="Cermak N."/>
            <person name="Cordero O.X."/>
        </authorList>
    </citation>
    <scope>NUCLEOTIDE SEQUENCE [LARGE SCALE GENOMIC DNA]</scope>
    <source>
        <strain evidence="3 4">D2M19</strain>
    </source>
</reference>
<keyword evidence="4" id="KW-1185">Reference proteome</keyword>
<dbReference type="Proteomes" id="UP000753376">
    <property type="component" value="Unassembled WGS sequence"/>
</dbReference>
<evidence type="ECO:0000313" key="4">
    <source>
        <dbReference type="Proteomes" id="UP000753376"/>
    </source>
</evidence>
<feature type="compositionally biased region" description="Polar residues" evidence="1">
    <location>
        <begin position="50"/>
        <end position="71"/>
    </location>
</feature>
<gene>
    <name evidence="3" type="ORF">KO508_09385</name>
</gene>
<evidence type="ECO:0000256" key="2">
    <source>
        <dbReference type="SAM" id="SignalP"/>
    </source>
</evidence>
<protein>
    <recommendedName>
        <fullName evidence="5">Alginate export domain-containing protein</fullName>
    </recommendedName>
</protein>
<evidence type="ECO:0000256" key="1">
    <source>
        <dbReference type="SAM" id="MobiDB-lite"/>
    </source>
</evidence>
<accession>A0ABS6A7R2</accession>
<evidence type="ECO:0000313" key="3">
    <source>
        <dbReference type="EMBL" id="MBU2874218.1"/>
    </source>
</evidence>
<dbReference type="RefSeq" id="WP_216008066.1">
    <property type="nucleotide sequence ID" value="NZ_JAHKPV010000017.1"/>
</dbReference>
<feature type="region of interest" description="Disordered" evidence="1">
    <location>
        <begin position="47"/>
        <end position="94"/>
    </location>
</feature>
<name>A0ABS6A7R2_9GAMM</name>
<feature type="signal peptide" evidence="2">
    <location>
        <begin position="1"/>
        <end position="25"/>
    </location>
</feature>
<sequence>MKPNSLFASLTVLGTLMLVSDLAAAQNCEENDGRRRRPGQAAIECLPTVGSPSVDSQQTKTGKAPTSNGQQDPIIRRQAQQRRTNPVSPIPRPQLRDYQASVPVPDRWRIVDSLYEERWWDPYNRNLLKGDKPLHDDWFFSFTGIWDTVYESRTVPTPVGSSSTGNGGKLDLIGDGEQQFYNQNLLMEFVYYKGNTTFKPPDLEFRFLPVVNYNRLELQEVQGVNANPNDGKTRSDSHIGIQGAFVDYHLRNVSANYDFDSVRVGIQPFTNDFRGFLFNDSPVGVRLFGTRSNNIFQYNLGWFRRLEKDTNSGLNDVDQSLRDDDIFVANLYWQDLFKKGLISQFSVLHNRNNEDAFYYDNNDFVARPASIGLEKPRSYQVTYLGYAVDGHIGRLNLSAQAYYAFGDESVGTFRDASTDIQAFFFAMEPSIDFDWFRLRSSFVYASGDNDPFDDKSTGFDAVFENPLIAGSDSSYWIRQAVPLIGGGRVALSGRNGILPSLRSSKEQGQANFANPGLRMAGLGFDADVLPTLRVSGNWNLLQFDDTTVLETARNQGGVDRTLGQDISLSAIYRPLNSQNIILRGSYSRLLPGDGFKSLFEDESPDYFLFNLVLTY</sequence>
<proteinExistence type="predicted"/>
<organism evidence="3 4">
    <name type="scientific">Marinobacter salexigens</name>
    <dbReference type="NCBI Taxonomy" id="1925763"/>
    <lineage>
        <taxon>Bacteria</taxon>
        <taxon>Pseudomonadati</taxon>
        <taxon>Pseudomonadota</taxon>
        <taxon>Gammaproteobacteria</taxon>
        <taxon>Pseudomonadales</taxon>
        <taxon>Marinobacteraceae</taxon>
        <taxon>Marinobacter</taxon>
    </lineage>
</organism>
<dbReference type="EMBL" id="JAHKPV010000017">
    <property type="protein sequence ID" value="MBU2874218.1"/>
    <property type="molecule type" value="Genomic_DNA"/>
</dbReference>